<evidence type="ECO:0000256" key="6">
    <source>
        <dbReference type="PROSITE-ProRule" id="PRU00175"/>
    </source>
</evidence>
<dbReference type="EMBL" id="JAWZYT010004788">
    <property type="protein sequence ID" value="KAK4292582.1"/>
    <property type="molecule type" value="Genomic_DNA"/>
</dbReference>
<keyword evidence="4" id="KW-0862">Zinc</keyword>
<dbReference type="PROSITE" id="PS50089">
    <property type="entry name" value="ZF_RING_2"/>
    <property type="match status" value="1"/>
</dbReference>
<evidence type="ECO:0000256" key="5">
    <source>
        <dbReference type="ARBA" id="ARBA00023242"/>
    </source>
</evidence>
<dbReference type="InterPro" id="IPR004575">
    <property type="entry name" value="MAT1/Tfb3"/>
</dbReference>
<comment type="subcellular location">
    <subcellularLocation>
        <location evidence="1">Nucleus</location>
    </subcellularLocation>
</comment>
<evidence type="ECO:0000256" key="2">
    <source>
        <dbReference type="ARBA" id="ARBA00022723"/>
    </source>
</evidence>
<accession>A0AAE1NNW4</accession>
<dbReference type="InterPro" id="IPR001841">
    <property type="entry name" value="Znf_RING"/>
</dbReference>
<organism evidence="9 10">
    <name type="scientific">Petrolisthes manimaculis</name>
    <dbReference type="NCBI Taxonomy" id="1843537"/>
    <lineage>
        <taxon>Eukaryota</taxon>
        <taxon>Metazoa</taxon>
        <taxon>Ecdysozoa</taxon>
        <taxon>Arthropoda</taxon>
        <taxon>Crustacea</taxon>
        <taxon>Multicrustacea</taxon>
        <taxon>Malacostraca</taxon>
        <taxon>Eumalacostraca</taxon>
        <taxon>Eucarida</taxon>
        <taxon>Decapoda</taxon>
        <taxon>Pleocyemata</taxon>
        <taxon>Anomura</taxon>
        <taxon>Galatheoidea</taxon>
        <taxon>Porcellanidae</taxon>
        <taxon>Petrolisthes</taxon>
    </lineage>
</organism>
<dbReference type="GO" id="GO:0061575">
    <property type="term" value="F:cyclin-dependent protein serine/threonine kinase activator activity"/>
    <property type="evidence" value="ECO:0007669"/>
    <property type="project" value="InterPro"/>
</dbReference>
<gene>
    <name evidence="9" type="ORF">Pmani_034670</name>
</gene>
<dbReference type="Pfam" id="PF17121">
    <property type="entry name" value="zf-C3HC4_5"/>
    <property type="match status" value="1"/>
</dbReference>
<dbReference type="Pfam" id="PF25811">
    <property type="entry name" value="CAK-anch_MAT1"/>
    <property type="match status" value="1"/>
</dbReference>
<dbReference type="Gene3D" id="3.30.40.10">
    <property type="entry name" value="Zinc/RING finger domain, C3HC4 (zinc finger)"/>
    <property type="match status" value="1"/>
</dbReference>
<dbReference type="GO" id="GO:0006357">
    <property type="term" value="P:regulation of transcription by RNA polymerase II"/>
    <property type="evidence" value="ECO:0007669"/>
    <property type="project" value="TreeGrafter"/>
</dbReference>
<evidence type="ECO:0000313" key="10">
    <source>
        <dbReference type="Proteomes" id="UP001292094"/>
    </source>
</evidence>
<dbReference type="PANTHER" id="PTHR12683">
    <property type="entry name" value="CDK-ACTIVATING KINASE ASSEMBLY FACTOR MAT1"/>
    <property type="match status" value="1"/>
</dbReference>
<keyword evidence="10" id="KW-1185">Reference proteome</keyword>
<feature type="region of interest" description="Disordered" evidence="7">
    <location>
        <begin position="213"/>
        <end position="233"/>
    </location>
</feature>
<keyword evidence="3 6" id="KW-0863">Zinc-finger</keyword>
<sequence length="321" mass="37686">MGDYYDASYEIQCPLCRGTKYRNPQMKLMVNVCGHPMCDSCVRMYFLKESAQCPECDIVLKRSKFRVQVFEDPLVEKELDIRRKVMRVYNMCEEDFETLEEWNSYLEEIEEIVYNITNDINRPEMEKKMENYERVHKSEIRKNYAKKSKDEEELEKFLDQETLRGIERQRQQRQELVESKLVRERNKTSLIKDLMASEGDASLIVQTHADRLKEEQKRENEKKREQELAKKPSEFSSGVKIGFAGLGSAPMHSYKEEAYKYEPPVLSPTLPAPTWEEVEAGGYLNHVRRASPQAMAGGYTEHYACLRALQDFMSSHFLTSH</sequence>
<dbReference type="NCBIfam" id="TIGR00570">
    <property type="entry name" value="cdk7"/>
    <property type="match status" value="1"/>
</dbReference>
<dbReference type="GO" id="GO:0005675">
    <property type="term" value="C:transcription factor TFIIH holo complex"/>
    <property type="evidence" value="ECO:0007669"/>
    <property type="project" value="InterPro"/>
</dbReference>
<dbReference type="InterPro" id="IPR017907">
    <property type="entry name" value="Znf_RING_CS"/>
</dbReference>
<feature type="domain" description="RING-type" evidence="8">
    <location>
        <begin position="13"/>
        <end position="57"/>
    </location>
</feature>
<dbReference type="SMART" id="SM00184">
    <property type="entry name" value="RING"/>
    <property type="match status" value="1"/>
</dbReference>
<keyword evidence="5" id="KW-0539">Nucleus</keyword>
<dbReference type="GO" id="GO:0006289">
    <property type="term" value="P:nucleotide-excision repair"/>
    <property type="evidence" value="ECO:0007669"/>
    <property type="project" value="InterPro"/>
</dbReference>
<dbReference type="InterPro" id="IPR057657">
    <property type="entry name" value="MAT1_CAK-anch"/>
</dbReference>
<dbReference type="InterPro" id="IPR015877">
    <property type="entry name" value="MAT1_centre"/>
</dbReference>
<evidence type="ECO:0000259" key="8">
    <source>
        <dbReference type="PROSITE" id="PS50089"/>
    </source>
</evidence>
<name>A0AAE1NNW4_9EUCA</name>
<dbReference type="Pfam" id="PF06391">
    <property type="entry name" value="MAT1"/>
    <property type="match status" value="1"/>
</dbReference>
<dbReference type="PROSITE" id="PS00518">
    <property type="entry name" value="ZF_RING_1"/>
    <property type="match status" value="1"/>
</dbReference>
<comment type="caution">
    <text evidence="9">The sequence shown here is derived from an EMBL/GenBank/DDBJ whole genome shotgun (WGS) entry which is preliminary data.</text>
</comment>
<evidence type="ECO:0000313" key="9">
    <source>
        <dbReference type="EMBL" id="KAK4292582.1"/>
    </source>
</evidence>
<evidence type="ECO:0000256" key="3">
    <source>
        <dbReference type="ARBA" id="ARBA00022771"/>
    </source>
</evidence>
<evidence type="ECO:0000256" key="4">
    <source>
        <dbReference type="ARBA" id="ARBA00022833"/>
    </source>
</evidence>
<keyword evidence="2" id="KW-0479">Metal-binding</keyword>
<protein>
    <recommendedName>
        <fullName evidence="8">RING-type domain-containing protein</fullName>
    </recommendedName>
</protein>
<dbReference type="PANTHER" id="PTHR12683:SF13">
    <property type="entry name" value="CDK-ACTIVATING KINASE ASSEMBLY FACTOR MAT1"/>
    <property type="match status" value="1"/>
</dbReference>
<evidence type="ECO:0000256" key="1">
    <source>
        <dbReference type="ARBA" id="ARBA00004123"/>
    </source>
</evidence>
<dbReference type="GO" id="GO:0008270">
    <property type="term" value="F:zinc ion binding"/>
    <property type="evidence" value="ECO:0007669"/>
    <property type="project" value="UniProtKB-KW"/>
</dbReference>
<evidence type="ECO:0000256" key="7">
    <source>
        <dbReference type="SAM" id="MobiDB-lite"/>
    </source>
</evidence>
<reference evidence="9" key="1">
    <citation type="submission" date="2023-11" db="EMBL/GenBank/DDBJ databases">
        <title>Genome assemblies of two species of porcelain crab, Petrolisthes cinctipes and Petrolisthes manimaculis (Anomura: Porcellanidae).</title>
        <authorList>
            <person name="Angst P."/>
        </authorList>
    </citation>
    <scope>NUCLEOTIDE SEQUENCE</scope>
    <source>
        <strain evidence="9">PB745_02</strain>
        <tissue evidence="9">Gill</tissue>
    </source>
</reference>
<dbReference type="Proteomes" id="UP001292094">
    <property type="component" value="Unassembled WGS sequence"/>
</dbReference>
<proteinExistence type="predicted"/>
<dbReference type="InterPro" id="IPR013083">
    <property type="entry name" value="Znf_RING/FYVE/PHD"/>
</dbReference>
<dbReference type="AlphaFoldDB" id="A0AAE1NNW4"/>
<dbReference type="SUPFAM" id="SSF57850">
    <property type="entry name" value="RING/U-box"/>
    <property type="match status" value="1"/>
</dbReference>